<sequence length="160" mass="17401">IQTLLTWEYPHLCPPVSMTWLAQKGSLSLIRSPETGKLVPLRLSTVNGTSVLLPVPRAFGLCVLSAVAYQLTSTALLDAANCRLIYPVIDHVDERSGYMVYSCLDYAIFCFSSNSLQYSAIKLFQGSGGLVVKTGGLRSGGDTRGQASHRLPLWVPEQDP</sequence>
<name>A0ABU7ALH8_9TELE</name>
<gene>
    <name evidence="1" type="ORF">ATANTOWER_001454</name>
</gene>
<evidence type="ECO:0000313" key="2">
    <source>
        <dbReference type="Proteomes" id="UP001345963"/>
    </source>
</evidence>
<reference evidence="1 2" key="1">
    <citation type="submission" date="2021-07" db="EMBL/GenBank/DDBJ databases">
        <authorList>
            <person name="Palmer J.M."/>
        </authorList>
    </citation>
    <scope>NUCLEOTIDE SEQUENCE [LARGE SCALE GENOMIC DNA]</scope>
    <source>
        <strain evidence="1 2">AT_MEX2019</strain>
        <tissue evidence="1">Muscle</tissue>
    </source>
</reference>
<feature type="non-terminal residue" evidence="1">
    <location>
        <position position="1"/>
    </location>
</feature>
<proteinExistence type="predicted"/>
<evidence type="ECO:0000313" key="1">
    <source>
        <dbReference type="EMBL" id="MED6239076.1"/>
    </source>
</evidence>
<accession>A0ABU7ALH8</accession>
<keyword evidence="2" id="KW-1185">Reference proteome</keyword>
<dbReference type="EMBL" id="JAHUTI010020816">
    <property type="protein sequence ID" value="MED6239076.1"/>
    <property type="molecule type" value="Genomic_DNA"/>
</dbReference>
<organism evidence="1 2">
    <name type="scientific">Ataeniobius toweri</name>
    <dbReference type="NCBI Taxonomy" id="208326"/>
    <lineage>
        <taxon>Eukaryota</taxon>
        <taxon>Metazoa</taxon>
        <taxon>Chordata</taxon>
        <taxon>Craniata</taxon>
        <taxon>Vertebrata</taxon>
        <taxon>Euteleostomi</taxon>
        <taxon>Actinopterygii</taxon>
        <taxon>Neopterygii</taxon>
        <taxon>Teleostei</taxon>
        <taxon>Neoteleostei</taxon>
        <taxon>Acanthomorphata</taxon>
        <taxon>Ovalentaria</taxon>
        <taxon>Atherinomorphae</taxon>
        <taxon>Cyprinodontiformes</taxon>
        <taxon>Goodeidae</taxon>
        <taxon>Ataeniobius</taxon>
    </lineage>
</organism>
<dbReference type="Proteomes" id="UP001345963">
    <property type="component" value="Unassembled WGS sequence"/>
</dbReference>
<comment type="caution">
    <text evidence="1">The sequence shown here is derived from an EMBL/GenBank/DDBJ whole genome shotgun (WGS) entry which is preliminary data.</text>
</comment>
<protein>
    <submittedName>
        <fullName evidence="1">Uncharacterized protein</fullName>
    </submittedName>
</protein>